<dbReference type="GO" id="GO:0006508">
    <property type="term" value="P:proteolysis"/>
    <property type="evidence" value="ECO:0007669"/>
    <property type="project" value="UniProtKB-KW"/>
</dbReference>
<reference evidence="8" key="2">
    <citation type="submission" date="2024-10" db="UniProtKB">
        <authorList>
            <consortium name="EnsemblProtists"/>
        </authorList>
    </citation>
    <scope>IDENTIFICATION</scope>
</reference>
<dbReference type="InterPro" id="IPR029058">
    <property type="entry name" value="AB_hydrolase_fold"/>
</dbReference>
<dbReference type="Pfam" id="PF00561">
    <property type="entry name" value="Abhydrolase_1"/>
    <property type="match status" value="1"/>
</dbReference>
<evidence type="ECO:0008006" key="10">
    <source>
        <dbReference type="Google" id="ProtNLM"/>
    </source>
</evidence>
<dbReference type="InterPro" id="IPR036440">
    <property type="entry name" value="Peptidase_C15-like_sf"/>
</dbReference>
<evidence type="ECO:0000259" key="7">
    <source>
        <dbReference type="Pfam" id="PF01656"/>
    </source>
</evidence>
<dbReference type="InterPro" id="IPR027417">
    <property type="entry name" value="P-loop_NTPase"/>
</dbReference>
<dbReference type="GeneID" id="17277522"/>
<dbReference type="InterPro" id="IPR016125">
    <property type="entry name" value="Peptidase_C15-like"/>
</dbReference>
<dbReference type="GO" id="GO:0008234">
    <property type="term" value="F:cysteine-type peptidase activity"/>
    <property type="evidence" value="ECO:0007669"/>
    <property type="project" value="UniProtKB-KW"/>
</dbReference>
<dbReference type="EnsemblProtists" id="EOD32250">
    <property type="protein sequence ID" value="EOD32250"/>
    <property type="gene ID" value="EMIHUDRAFT_99190"/>
</dbReference>
<dbReference type="PaxDb" id="2903-EOD32250"/>
<comment type="similarity">
    <text evidence="2">Belongs to the peptidase S33 family.</text>
</comment>
<dbReference type="Pfam" id="PF01656">
    <property type="entry name" value="CbiA"/>
    <property type="match status" value="1"/>
</dbReference>
<dbReference type="SUPFAM" id="SSF53474">
    <property type="entry name" value="alpha/beta-Hydrolases"/>
    <property type="match status" value="1"/>
</dbReference>
<keyword evidence="3" id="KW-0645">Protease</keyword>
<comment type="similarity">
    <text evidence="1">Belongs to the peptidase C15 family.</text>
</comment>
<dbReference type="HOGENOM" id="CLU_261112_0_0_1"/>
<dbReference type="Gene3D" id="3.40.630.20">
    <property type="entry name" value="Peptidase C15, pyroglutamyl peptidase I-like"/>
    <property type="match status" value="1"/>
</dbReference>
<dbReference type="PANTHER" id="PTHR23402:SF1">
    <property type="entry name" value="PYROGLUTAMYL-PEPTIDASE I"/>
    <property type="match status" value="1"/>
</dbReference>
<dbReference type="CDD" id="cd02042">
    <property type="entry name" value="ParAB_family"/>
    <property type="match status" value="1"/>
</dbReference>
<dbReference type="InterPro" id="IPR002586">
    <property type="entry name" value="CobQ/CobB/MinD/ParA_Nub-bd_dom"/>
</dbReference>
<organism evidence="8 9">
    <name type="scientific">Emiliania huxleyi (strain CCMP1516)</name>
    <dbReference type="NCBI Taxonomy" id="280463"/>
    <lineage>
        <taxon>Eukaryota</taxon>
        <taxon>Haptista</taxon>
        <taxon>Haptophyta</taxon>
        <taxon>Prymnesiophyceae</taxon>
        <taxon>Isochrysidales</taxon>
        <taxon>Noelaerhabdaceae</taxon>
        <taxon>Emiliania</taxon>
    </lineage>
</organism>
<dbReference type="eggNOG" id="KOG4755">
    <property type="taxonomic scope" value="Eukaryota"/>
</dbReference>
<evidence type="ECO:0000259" key="6">
    <source>
        <dbReference type="Pfam" id="PF00561"/>
    </source>
</evidence>
<dbReference type="InterPro" id="IPR002410">
    <property type="entry name" value="Peptidase_S33"/>
</dbReference>
<proteinExistence type="inferred from homology"/>
<evidence type="ECO:0000256" key="1">
    <source>
        <dbReference type="ARBA" id="ARBA00006641"/>
    </source>
</evidence>
<dbReference type="Gene3D" id="3.40.50.300">
    <property type="entry name" value="P-loop containing nucleotide triphosphate hydrolases"/>
    <property type="match status" value="1"/>
</dbReference>
<feature type="domain" description="AB hydrolase-1" evidence="6">
    <location>
        <begin position="966"/>
        <end position="1092"/>
    </location>
</feature>
<keyword evidence="4" id="KW-0378">Hydrolase</keyword>
<reference evidence="9" key="1">
    <citation type="journal article" date="2013" name="Nature">
        <title>Pan genome of the phytoplankton Emiliania underpins its global distribution.</title>
        <authorList>
            <person name="Read B.A."/>
            <person name="Kegel J."/>
            <person name="Klute M.J."/>
            <person name="Kuo A."/>
            <person name="Lefebvre S.C."/>
            <person name="Maumus F."/>
            <person name="Mayer C."/>
            <person name="Miller J."/>
            <person name="Monier A."/>
            <person name="Salamov A."/>
            <person name="Young J."/>
            <person name="Aguilar M."/>
            <person name="Claverie J.M."/>
            <person name="Frickenhaus S."/>
            <person name="Gonzalez K."/>
            <person name="Herman E.K."/>
            <person name="Lin Y.C."/>
            <person name="Napier J."/>
            <person name="Ogata H."/>
            <person name="Sarno A.F."/>
            <person name="Shmutz J."/>
            <person name="Schroeder D."/>
            <person name="de Vargas C."/>
            <person name="Verret F."/>
            <person name="von Dassow P."/>
            <person name="Valentin K."/>
            <person name="Van de Peer Y."/>
            <person name="Wheeler G."/>
            <person name="Dacks J.B."/>
            <person name="Delwiche C.F."/>
            <person name="Dyhrman S.T."/>
            <person name="Glockner G."/>
            <person name="John U."/>
            <person name="Richards T."/>
            <person name="Worden A.Z."/>
            <person name="Zhang X."/>
            <person name="Grigoriev I.V."/>
            <person name="Allen A.E."/>
            <person name="Bidle K."/>
            <person name="Borodovsky M."/>
            <person name="Bowler C."/>
            <person name="Brownlee C."/>
            <person name="Cock J.M."/>
            <person name="Elias M."/>
            <person name="Gladyshev V.N."/>
            <person name="Groth M."/>
            <person name="Guda C."/>
            <person name="Hadaegh A."/>
            <person name="Iglesias-Rodriguez M.D."/>
            <person name="Jenkins J."/>
            <person name="Jones B.M."/>
            <person name="Lawson T."/>
            <person name="Leese F."/>
            <person name="Lindquist E."/>
            <person name="Lobanov A."/>
            <person name="Lomsadze A."/>
            <person name="Malik S.B."/>
            <person name="Marsh M.E."/>
            <person name="Mackinder L."/>
            <person name="Mock T."/>
            <person name="Mueller-Roeber B."/>
            <person name="Pagarete A."/>
            <person name="Parker M."/>
            <person name="Probert I."/>
            <person name="Quesneville H."/>
            <person name="Raines C."/>
            <person name="Rensing S.A."/>
            <person name="Riano-Pachon D.M."/>
            <person name="Richier S."/>
            <person name="Rokitta S."/>
            <person name="Shiraiwa Y."/>
            <person name="Soanes D.M."/>
            <person name="van der Giezen M."/>
            <person name="Wahlund T.M."/>
            <person name="Williams B."/>
            <person name="Wilson W."/>
            <person name="Wolfe G."/>
            <person name="Wurch L.L."/>
        </authorList>
    </citation>
    <scope>NUCLEOTIDE SEQUENCE</scope>
</reference>
<dbReference type="RefSeq" id="XP_005784679.1">
    <property type="nucleotide sequence ID" value="XM_005784622.1"/>
</dbReference>
<evidence type="ECO:0000313" key="8">
    <source>
        <dbReference type="EnsemblProtists" id="EOD32250"/>
    </source>
</evidence>
<evidence type="ECO:0000256" key="2">
    <source>
        <dbReference type="ARBA" id="ARBA00010088"/>
    </source>
</evidence>
<feature type="domain" description="CobQ/CobB/MinD/ParA nucleotide binding" evidence="7">
    <location>
        <begin position="109"/>
        <end position="150"/>
    </location>
</feature>
<keyword evidence="5" id="KW-0788">Thiol protease</keyword>
<sequence>MVQDCNCRTPIRSYDELCEKTPPHPLDTDQEHHDKVFDALFEATGMNAKEDIDSILKAYATDPCRRQKIIAHLKTVYRLGEDASERLLGLKSKMDAMPVVDEDQCLTLALFNFKGGVGKTTMTTNVAAALAQMGFRVGVVDADVQGNTTGYFCGAPEDGGGGSDDVPSPEDAHINASLNHDLPEDIPSPDLDTALESDIPMLHEKLEVVKQNQQAGFEDAHPDYRDEFYKMKPISHLPGVNLKLLGGGPELAQIDEDFSPKLSRRYHLKSNEGMLVGSFRMLLKRLAKNNGLQVILVDVGPSSSLFNAWLVTSCDYILPPAFADKFSALSIRDFVHSVIPSFRDKQAYWLRSMWLDDKEAIKKNSEYLFNPLTVVFPFMLGKFAVNNNGGSTKVVKASATWVNAIRQTLNKAAEEKLKVKERDSLMNGTLLLQDYLMHNKQYYCTFLKELQSEVPIAQKTRIPLVCLRVAHFKGLGQAPQRIDYIQGRYRTLSKFLLETWTKSGARFPAVADTGLELAPPSDKKQKITADNSVAFDENGDDLKKEPEKFKTLLLGLVNRAREVATELKLTQHGDMSEDTLTEQMVHGKQVLSTLLHEAGFPDAVVHHQYTLSEGRPDIVLVNVKFEGHESMATPSCSIVVTGFGPFADVEENPTDWLARELASGADGWRLPHGVPLRSAVLEVSTVDVDAQLQRLHSGDDSSGCVIYVHLGVDARGRGFALERTGVNNMTFRVADERGRQPTDEPIDAAPAARGVRGCRRSPLPLSSLRDALAARSAEEIRVSDDAGRYLCNYTLYESLRLSHAHNNSSGAQSTQSRHTALFVHVPPFEAVPRRRQLALLQHLLAELADEAHRGGGAAMLPACGGAVEELSEGEMLRAAAAAAARGGGVAGTAGSLGEDDEARLDQGRGEGGEGGAAAVGCAAVRRCGGVVPIGEAEEGTVAVGEVEGVEVRLWYRTWGSRAAGTPVLFVHGGPGNCVADYADINGEFFDAARFFVVEVDQRGTGRSTPSVRESAAHMRIYGEINISLMSADFEAALGLERWLVFGGSWGSTLALQYALDFPQRCLALILRGVFLRRARDAEMSDLPAEIDAVYSRAPYAAAAEAEGEEAGARRRLREFDAFAATVGESGHDARSLLGEYDRRIRAGDAAATWHWHARTQVGWRSAVHAFECNLMAECESERRDVDTAARSVAFFEARLFLRGAYEAPCRLLERLSGEAAAAMARMDTWVVQGTGDAVCPEEFARELVAQMRAIRDALEPSEDGAKGAGLLSTHFVDAGHKAGAAGIKEKLIECVHDYLDRAGGGS</sequence>
<dbReference type="Pfam" id="PF01470">
    <property type="entry name" value="Peptidase_C15"/>
    <property type="match status" value="1"/>
</dbReference>
<evidence type="ECO:0000256" key="4">
    <source>
        <dbReference type="ARBA" id="ARBA00022801"/>
    </source>
</evidence>
<evidence type="ECO:0000313" key="9">
    <source>
        <dbReference type="Proteomes" id="UP000013827"/>
    </source>
</evidence>
<dbReference type="SUPFAM" id="SSF52540">
    <property type="entry name" value="P-loop containing nucleoside triphosphate hydrolases"/>
    <property type="match status" value="1"/>
</dbReference>
<protein>
    <recommendedName>
        <fullName evidence="10">Prolyl aminopeptidase</fullName>
    </recommendedName>
</protein>
<dbReference type="KEGG" id="ehx:EMIHUDRAFT_99190"/>
<dbReference type="SUPFAM" id="SSF53182">
    <property type="entry name" value="Pyrrolidone carboxyl peptidase (pyroglutamate aminopeptidase)"/>
    <property type="match status" value="1"/>
</dbReference>
<dbReference type="PANTHER" id="PTHR23402">
    <property type="entry name" value="PROTEASE FAMILY C15 PYROGLUTAMYL-PEPTIDASE I-RELATED"/>
    <property type="match status" value="1"/>
</dbReference>
<dbReference type="PRINTS" id="PR00793">
    <property type="entry name" value="PROAMNOPTASE"/>
</dbReference>
<dbReference type="Gene3D" id="3.40.50.1820">
    <property type="entry name" value="alpha/beta hydrolase"/>
    <property type="match status" value="1"/>
</dbReference>
<evidence type="ECO:0000256" key="5">
    <source>
        <dbReference type="ARBA" id="ARBA00022807"/>
    </source>
</evidence>
<accession>A0A0D3K915</accession>
<dbReference type="Proteomes" id="UP000013827">
    <property type="component" value="Unassembled WGS sequence"/>
</dbReference>
<keyword evidence="9" id="KW-1185">Reference proteome</keyword>
<dbReference type="InterPro" id="IPR000073">
    <property type="entry name" value="AB_hydrolase_1"/>
</dbReference>
<name>A0A0D3K915_EMIH1</name>
<evidence type="ECO:0000256" key="3">
    <source>
        <dbReference type="ARBA" id="ARBA00022670"/>
    </source>
</evidence>